<name>A0A5J4RHV1_9ZZZZ</name>
<evidence type="ECO:0000313" key="2">
    <source>
        <dbReference type="EMBL" id="KAA6333527.1"/>
    </source>
</evidence>
<comment type="caution">
    <text evidence="2">The sequence shown here is derived from an EMBL/GenBank/DDBJ whole genome shotgun (WGS) entry which is preliminary data.</text>
</comment>
<protein>
    <recommendedName>
        <fullName evidence="1">Double-GTPase 2 domain-containing protein</fullName>
    </recommendedName>
</protein>
<reference evidence="2" key="1">
    <citation type="submission" date="2019-03" db="EMBL/GenBank/DDBJ databases">
        <title>Single cell metagenomics reveals metabolic interactions within the superorganism composed of flagellate Streblomastix strix and complex community of Bacteroidetes bacteria on its surface.</title>
        <authorList>
            <person name="Treitli S.C."/>
            <person name="Kolisko M."/>
            <person name="Husnik F."/>
            <person name="Keeling P."/>
            <person name="Hampl V."/>
        </authorList>
    </citation>
    <scope>NUCLEOTIDE SEQUENCE</scope>
    <source>
        <strain evidence="2">STM</strain>
    </source>
</reference>
<gene>
    <name evidence="2" type="ORF">EZS27_018074</name>
</gene>
<dbReference type="InterPro" id="IPR027417">
    <property type="entry name" value="P-loop_NTPase"/>
</dbReference>
<sequence length="320" mass="36159">MMEERNCSQPDCYPDETGCQCGETDLTKCKYYKQIETVSDTVELNADNLIRFPWTGSALGLHDLNYISARSNLTIIGVVGTAGTGKTTFLALLYCLLRHGKKIGNFSFVGSYTFTGWEDIAFNLSWKNEIPMIQFPPHTTSNSGRIPGLLHLALKDTNGVVHDIIFTDAPGEWFKEWSINKNDEKTVGANWIYENANSFLMFADCDKLSGTERGSTKSNIKQLLVRLKENIKQKPVCLIWSKSDIDVNSSIKEEISKYFSNHFEDNSREFNVSVRQNDASLQINVLNSIDYLLNAIFSATNVPLVLPIFKQDDLFLSKYK</sequence>
<dbReference type="EMBL" id="SNRY01001103">
    <property type="protein sequence ID" value="KAA6333527.1"/>
    <property type="molecule type" value="Genomic_DNA"/>
</dbReference>
<dbReference type="InterPro" id="IPR045528">
    <property type="entry name" value="DO-GTPase2"/>
</dbReference>
<organism evidence="2">
    <name type="scientific">termite gut metagenome</name>
    <dbReference type="NCBI Taxonomy" id="433724"/>
    <lineage>
        <taxon>unclassified sequences</taxon>
        <taxon>metagenomes</taxon>
        <taxon>organismal metagenomes</taxon>
    </lineage>
</organism>
<dbReference type="AlphaFoldDB" id="A0A5J4RHV1"/>
<proteinExistence type="predicted"/>
<dbReference type="Pfam" id="PF19993">
    <property type="entry name" value="DO-GTPase2"/>
    <property type="match status" value="1"/>
</dbReference>
<evidence type="ECO:0000259" key="1">
    <source>
        <dbReference type="Pfam" id="PF19993"/>
    </source>
</evidence>
<dbReference type="Gene3D" id="3.40.50.300">
    <property type="entry name" value="P-loop containing nucleotide triphosphate hydrolases"/>
    <property type="match status" value="1"/>
</dbReference>
<dbReference type="SUPFAM" id="SSF52540">
    <property type="entry name" value="P-loop containing nucleoside triphosphate hydrolases"/>
    <property type="match status" value="1"/>
</dbReference>
<accession>A0A5J4RHV1</accession>
<feature type="domain" description="Double-GTPase 2" evidence="1">
    <location>
        <begin position="75"/>
        <end position="283"/>
    </location>
</feature>